<dbReference type="OrthoDB" id="10368829at2759"/>
<dbReference type="AlphaFoldDB" id="A0A0P1BD78"/>
<evidence type="ECO:0000313" key="2">
    <source>
        <dbReference type="EMBL" id="CEH13199.1"/>
    </source>
</evidence>
<feature type="region of interest" description="Disordered" evidence="1">
    <location>
        <begin position="83"/>
        <end position="156"/>
    </location>
</feature>
<feature type="compositionally biased region" description="Polar residues" evidence="1">
    <location>
        <begin position="18"/>
        <end position="28"/>
    </location>
</feature>
<proteinExistence type="predicted"/>
<accession>A0A0P1BD78</accession>
<feature type="compositionally biased region" description="Low complexity" evidence="1">
    <location>
        <begin position="29"/>
        <end position="41"/>
    </location>
</feature>
<protein>
    <submittedName>
        <fullName evidence="2">Uncharacterized protein</fullName>
    </submittedName>
</protein>
<name>A0A0P1BD78_9BASI</name>
<organism evidence="2 3">
    <name type="scientific">Ceraceosorus bombacis</name>
    <dbReference type="NCBI Taxonomy" id="401625"/>
    <lineage>
        <taxon>Eukaryota</taxon>
        <taxon>Fungi</taxon>
        <taxon>Dikarya</taxon>
        <taxon>Basidiomycota</taxon>
        <taxon>Ustilaginomycotina</taxon>
        <taxon>Exobasidiomycetes</taxon>
        <taxon>Ceraceosorales</taxon>
        <taxon>Ceraceosoraceae</taxon>
        <taxon>Ceraceosorus</taxon>
    </lineage>
</organism>
<evidence type="ECO:0000313" key="3">
    <source>
        <dbReference type="Proteomes" id="UP000054845"/>
    </source>
</evidence>
<keyword evidence="3" id="KW-1185">Reference proteome</keyword>
<evidence type="ECO:0000256" key="1">
    <source>
        <dbReference type="SAM" id="MobiDB-lite"/>
    </source>
</evidence>
<dbReference type="EMBL" id="CCYA01000206">
    <property type="protein sequence ID" value="CEH13199.1"/>
    <property type="molecule type" value="Genomic_DNA"/>
</dbReference>
<sequence>MLHAVVPIGGAAFVHPSISSPTSASDCFTSPTSLSSSSSSSHDGWVNDQALRTPEQEREAKVYAASVLAHTRAMWQAERDNIERAKLDRGSRSPPTGGLSSPLAKISPLPAASAAPQVKPPAPAAKSRHARAKSEGAGLGLFRSLTTGRSRHNQRA</sequence>
<dbReference type="Proteomes" id="UP000054845">
    <property type="component" value="Unassembled WGS sequence"/>
</dbReference>
<reference evidence="2 3" key="1">
    <citation type="submission" date="2014-09" db="EMBL/GenBank/DDBJ databases">
        <authorList>
            <person name="Magalhaes I.L.F."/>
            <person name="Oliveira U."/>
            <person name="Santos F.R."/>
            <person name="Vidigal T.H.D.A."/>
            <person name="Brescovit A.D."/>
            <person name="Santos A.J."/>
        </authorList>
    </citation>
    <scope>NUCLEOTIDE SEQUENCE [LARGE SCALE GENOMIC DNA]</scope>
</reference>
<feature type="region of interest" description="Disordered" evidence="1">
    <location>
        <begin position="18"/>
        <end position="58"/>
    </location>
</feature>